<comment type="caution">
    <text evidence="8">The sequence shown here is derived from an EMBL/GenBank/DDBJ whole genome shotgun (WGS) entry which is preliminary data.</text>
</comment>
<feature type="transmembrane region" description="Helical" evidence="7">
    <location>
        <begin position="298"/>
        <end position="317"/>
    </location>
</feature>
<feature type="transmembrane region" description="Helical" evidence="7">
    <location>
        <begin position="243"/>
        <end position="264"/>
    </location>
</feature>
<feature type="transmembrane region" description="Helical" evidence="7">
    <location>
        <begin position="59"/>
        <end position="77"/>
    </location>
</feature>
<dbReference type="Pfam" id="PF08449">
    <property type="entry name" value="UAA"/>
    <property type="match status" value="1"/>
</dbReference>
<reference evidence="8" key="1">
    <citation type="submission" date="2020-06" db="EMBL/GenBank/DDBJ databases">
        <authorList>
            <consortium name="Plant Systems Biology data submission"/>
        </authorList>
    </citation>
    <scope>NUCLEOTIDE SEQUENCE</scope>
    <source>
        <strain evidence="8">D6</strain>
    </source>
</reference>
<dbReference type="PANTHER" id="PTHR10778:SF8">
    <property type="entry name" value="ADENOSINE 3'-PHOSPHO 5'-PHOSPHOSULFATE TRANSPORTER 2"/>
    <property type="match status" value="1"/>
</dbReference>
<evidence type="ECO:0000256" key="2">
    <source>
        <dbReference type="ARBA" id="ARBA00022448"/>
    </source>
</evidence>
<feature type="transmembrane region" description="Helical" evidence="7">
    <location>
        <begin position="211"/>
        <end position="237"/>
    </location>
</feature>
<feature type="compositionally biased region" description="Basic and acidic residues" evidence="6">
    <location>
        <begin position="345"/>
        <end position="354"/>
    </location>
</feature>
<keyword evidence="5 7" id="KW-0472">Membrane</keyword>
<feature type="transmembrane region" description="Helical" evidence="7">
    <location>
        <begin position="173"/>
        <end position="191"/>
    </location>
</feature>
<dbReference type="GO" id="GO:0046964">
    <property type="term" value="F:3'-phosphoadenosine 5'-phosphosulfate transmembrane transporter activity"/>
    <property type="evidence" value="ECO:0007669"/>
    <property type="project" value="TreeGrafter"/>
</dbReference>
<keyword evidence="9" id="KW-1185">Reference proteome</keyword>
<evidence type="ECO:0000256" key="6">
    <source>
        <dbReference type="SAM" id="MobiDB-lite"/>
    </source>
</evidence>
<dbReference type="AlphaFoldDB" id="A0A9N8F2M7"/>
<feature type="transmembrane region" description="Helical" evidence="7">
    <location>
        <begin position="271"/>
        <end position="292"/>
    </location>
</feature>
<feature type="transmembrane region" description="Helical" evidence="7">
    <location>
        <begin position="97"/>
        <end position="116"/>
    </location>
</feature>
<evidence type="ECO:0000256" key="5">
    <source>
        <dbReference type="ARBA" id="ARBA00023136"/>
    </source>
</evidence>
<organism evidence="8 9">
    <name type="scientific">Seminavis robusta</name>
    <dbReference type="NCBI Taxonomy" id="568900"/>
    <lineage>
        <taxon>Eukaryota</taxon>
        <taxon>Sar</taxon>
        <taxon>Stramenopiles</taxon>
        <taxon>Ochrophyta</taxon>
        <taxon>Bacillariophyta</taxon>
        <taxon>Bacillariophyceae</taxon>
        <taxon>Bacillariophycidae</taxon>
        <taxon>Naviculales</taxon>
        <taxon>Naviculaceae</taxon>
        <taxon>Seminavis</taxon>
    </lineage>
</organism>
<accession>A0A9N8F2M7</accession>
<feature type="compositionally biased region" description="Basic and acidic residues" evidence="6">
    <location>
        <begin position="320"/>
        <end position="335"/>
    </location>
</feature>
<evidence type="ECO:0000256" key="1">
    <source>
        <dbReference type="ARBA" id="ARBA00004141"/>
    </source>
</evidence>
<proteinExistence type="predicted"/>
<protein>
    <submittedName>
        <fullName evidence="8">Adenosine 3'-phospho 5'-phosphosulfate transporter 2</fullName>
    </submittedName>
</protein>
<feature type="compositionally biased region" description="Low complexity" evidence="6">
    <location>
        <begin position="355"/>
        <end position="369"/>
    </location>
</feature>
<gene>
    <name evidence="8" type="ORF">SEMRO_2876_G339150.1</name>
</gene>
<feature type="transmembrane region" description="Helical" evidence="7">
    <location>
        <begin position="28"/>
        <end position="47"/>
    </location>
</feature>
<evidence type="ECO:0000313" key="8">
    <source>
        <dbReference type="EMBL" id="CAB9530424.1"/>
    </source>
</evidence>
<evidence type="ECO:0000256" key="4">
    <source>
        <dbReference type="ARBA" id="ARBA00022989"/>
    </source>
</evidence>
<keyword evidence="3 7" id="KW-0812">Transmembrane</keyword>
<dbReference type="GO" id="GO:0000139">
    <property type="term" value="C:Golgi membrane"/>
    <property type="evidence" value="ECO:0007669"/>
    <property type="project" value="TreeGrafter"/>
</dbReference>
<evidence type="ECO:0000256" key="3">
    <source>
        <dbReference type="ARBA" id="ARBA00022692"/>
    </source>
</evidence>
<dbReference type="Proteomes" id="UP001153069">
    <property type="component" value="Unassembled WGS sequence"/>
</dbReference>
<dbReference type="OrthoDB" id="1601at2759"/>
<keyword evidence="4 7" id="KW-1133">Transmembrane helix</keyword>
<evidence type="ECO:0000313" key="9">
    <source>
        <dbReference type="Proteomes" id="UP001153069"/>
    </source>
</evidence>
<name>A0A9N8F2M7_9STRA</name>
<evidence type="ECO:0000256" key="7">
    <source>
        <dbReference type="SAM" id="Phobius"/>
    </source>
</evidence>
<comment type="subcellular location">
    <subcellularLocation>
        <location evidence="1">Membrane</location>
        <topology evidence="1">Multi-pass membrane protein</topology>
    </subcellularLocation>
</comment>
<dbReference type="PANTHER" id="PTHR10778">
    <property type="entry name" value="SOLUTE CARRIER FAMILY 35 MEMBER B"/>
    <property type="match status" value="1"/>
</dbReference>
<sequence>MTQPRSPTNEQHAVARLEKKFEQLGRPAQFIVLVAGVFFFFGIHNLLQETMMSIEGFHFGIMLGYMEVLGVAVCSYLERTYYAKETGRVAPMSAYPLLTFCLMSSSSLSNLALNFINFPTKVVFRSCKLIPTMLVASIIHRKVFSSKEYSCALAICAGLVMFAAADWKLSPTFHPVGLTLVSLSVCADAILPNAQENLFRMGSSRLEVTFFTNIFTLMVMTVTTLASGDLIGLLQFARTSHTLRVYMLIYTFIAYIAISVHMTIVKRFGGVAAVLVATVRKAMTLVLSFVIFPKEFSWFYVLGAALVLGGLTVSSLSKMEERKASDRVKNSKESGTDLEDASGEETEKMLEHTESTQTEVSSSNSSWSK</sequence>
<dbReference type="GO" id="GO:0005789">
    <property type="term" value="C:endoplasmic reticulum membrane"/>
    <property type="evidence" value="ECO:0007669"/>
    <property type="project" value="TreeGrafter"/>
</dbReference>
<dbReference type="EMBL" id="CAICTM010002874">
    <property type="protein sequence ID" value="CAB9530424.1"/>
    <property type="molecule type" value="Genomic_DNA"/>
</dbReference>
<feature type="region of interest" description="Disordered" evidence="6">
    <location>
        <begin position="320"/>
        <end position="369"/>
    </location>
</feature>
<keyword evidence="2" id="KW-0813">Transport</keyword>
<feature type="transmembrane region" description="Helical" evidence="7">
    <location>
        <begin position="151"/>
        <end position="167"/>
    </location>
</feature>
<dbReference type="InterPro" id="IPR013657">
    <property type="entry name" value="SCL35B1-4/HUT1"/>
</dbReference>